<evidence type="ECO:0000256" key="1">
    <source>
        <dbReference type="HAMAP-Rule" id="MF_00691"/>
    </source>
</evidence>
<name>A0ABV7ZHX9_9HELI</name>
<dbReference type="SUPFAM" id="SSF88713">
    <property type="entry name" value="Glycoside hydrolase/deacetylase"/>
    <property type="match status" value="1"/>
</dbReference>
<dbReference type="InterPro" id="IPR005501">
    <property type="entry name" value="LamB/YcsF/PxpA-like"/>
</dbReference>
<dbReference type="RefSeq" id="WP_104751682.1">
    <property type="nucleotide sequence ID" value="NZ_FZMF01000003.1"/>
</dbReference>
<dbReference type="CDD" id="cd10787">
    <property type="entry name" value="LamB_YcsF_like"/>
    <property type="match status" value="1"/>
</dbReference>
<comment type="subunit">
    <text evidence="1">Forms a complex composed of PxpA, PxpB and PxpC.</text>
</comment>
<evidence type="ECO:0000313" key="2">
    <source>
        <dbReference type="EMBL" id="MFC3846991.1"/>
    </source>
</evidence>
<dbReference type="Gene3D" id="3.20.20.370">
    <property type="entry name" value="Glycoside hydrolase/deacetylase"/>
    <property type="match status" value="1"/>
</dbReference>
<keyword evidence="1" id="KW-0067">ATP-binding</keyword>
<comment type="caution">
    <text evidence="2">The sequence shown here is derived from an EMBL/GenBank/DDBJ whole genome shotgun (WGS) entry which is preliminary data.</text>
</comment>
<comment type="catalytic activity">
    <reaction evidence="1">
        <text>5-oxo-L-proline + ATP + 2 H2O = L-glutamate + ADP + phosphate + H(+)</text>
        <dbReference type="Rhea" id="RHEA:10348"/>
        <dbReference type="ChEBI" id="CHEBI:15377"/>
        <dbReference type="ChEBI" id="CHEBI:15378"/>
        <dbReference type="ChEBI" id="CHEBI:29985"/>
        <dbReference type="ChEBI" id="CHEBI:30616"/>
        <dbReference type="ChEBI" id="CHEBI:43474"/>
        <dbReference type="ChEBI" id="CHEBI:58402"/>
        <dbReference type="ChEBI" id="CHEBI:456216"/>
        <dbReference type="EC" id="3.5.2.9"/>
    </reaction>
</comment>
<keyword evidence="1" id="KW-0547">Nucleotide-binding</keyword>
<sequence length="259" mass="28129">MKSVDLNSDIGEGFGVYTMGDDGAILRCVSSVNVACGWHAGDALIMHDLAQQAKALGVGLGAHVGYPDLLGFGRRTMQISPKEARCYTLYQVGALEAFAQSYGFSLQHVKLHGSFYNQASHHLELAQAVLEAIQAYNPNLIVLTLAQSTMSQEGQKMGLKIAQEAFIDRHYQANGQLLPRSHPKALIHDPQEAIDRALKMVLKQKVSTPEGVEIEIKADSLCVHGDTPCALELAKQVRHALEIQGVCIQPLVRVLGLSH</sequence>
<dbReference type="PANTHER" id="PTHR30292">
    <property type="entry name" value="UNCHARACTERIZED PROTEIN YBGL-RELATED"/>
    <property type="match status" value="1"/>
</dbReference>
<dbReference type="Pfam" id="PF03746">
    <property type="entry name" value="LamB_YcsF"/>
    <property type="match status" value="1"/>
</dbReference>
<dbReference type="EC" id="3.5.2.9" evidence="1"/>
<dbReference type="NCBIfam" id="NF003814">
    <property type="entry name" value="PRK05406.1-3"/>
    <property type="match status" value="1"/>
</dbReference>
<dbReference type="PANTHER" id="PTHR30292:SF0">
    <property type="entry name" value="5-OXOPROLINASE SUBUNIT A"/>
    <property type="match status" value="1"/>
</dbReference>
<dbReference type="NCBIfam" id="NF003816">
    <property type="entry name" value="PRK05406.1-5"/>
    <property type="match status" value="1"/>
</dbReference>
<keyword evidence="1" id="KW-0378">Hydrolase</keyword>
<comment type="function">
    <text evidence="1">Catalyzes the cleavage of 5-oxoproline to form L-glutamate coupled to the hydrolysis of ATP to ADP and inorganic phosphate.</text>
</comment>
<dbReference type="EMBL" id="JBHRZO010000002">
    <property type="protein sequence ID" value="MFC3846991.1"/>
    <property type="molecule type" value="Genomic_DNA"/>
</dbReference>
<dbReference type="InterPro" id="IPR011330">
    <property type="entry name" value="Glyco_hydro/deAcase_b/a-brl"/>
</dbReference>
<protein>
    <recommendedName>
        <fullName evidence="1">5-oxoprolinase subunit A</fullName>
        <shortName evidence="1">5-OPase subunit A</shortName>
        <ecNumber evidence="1">3.5.2.9</ecNumber>
    </recommendedName>
    <alternativeName>
        <fullName evidence="1">5-oxoprolinase (ATP-hydrolyzing) subunit A</fullName>
    </alternativeName>
</protein>
<gene>
    <name evidence="1" type="primary">pxpA</name>
    <name evidence="2" type="ORF">ACFOPX_00365</name>
</gene>
<accession>A0ABV7ZHX9</accession>
<proteinExistence type="inferred from homology"/>
<reference evidence="3" key="1">
    <citation type="journal article" date="2019" name="Int. J. Syst. Evol. Microbiol.">
        <title>The Global Catalogue of Microorganisms (GCM) 10K type strain sequencing project: providing services to taxonomists for standard genome sequencing and annotation.</title>
        <authorList>
            <consortium name="The Broad Institute Genomics Platform"/>
            <consortium name="The Broad Institute Genome Sequencing Center for Infectious Disease"/>
            <person name="Wu L."/>
            <person name="Ma J."/>
        </authorList>
    </citation>
    <scope>NUCLEOTIDE SEQUENCE [LARGE SCALE GENOMIC DNA]</scope>
    <source>
        <strain evidence="3">CCUG 53816</strain>
    </source>
</reference>
<organism evidence="2 3">
    <name type="scientific">Helicobacter baculiformis</name>
    <dbReference type="NCBI Taxonomy" id="427351"/>
    <lineage>
        <taxon>Bacteria</taxon>
        <taxon>Pseudomonadati</taxon>
        <taxon>Campylobacterota</taxon>
        <taxon>Epsilonproteobacteria</taxon>
        <taxon>Campylobacterales</taxon>
        <taxon>Helicobacteraceae</taxon>
        <taxon>Helicobacter</taxon>
    </lineage>
</organism>
<dbReference type="HAMAP" id="MF_00691">
    <property type="entry name" value="PxpA"/>
    <property type="match status" value="1"/>
</dbReference>
<dbReference type="Proteomes" id="UP001595783">
    <property type="component" value="Unassembled WGS sequence"/>
</dbReference>
<comment type="similarity">
    <text evidence="1">Belongs to the LamB/PxpA family.</text>
</comment>
<keyword evidence="3" id="KW-1185">Reference proteome</keyword>
<evidence type="ECO:0000313" key="3">
    <source>
        <dbReference type="Proteomes" id="UP001595783"/>
    </source>
</evidence>